<dbReference type="InterPro" id="IPR011251">
    <property type="entry name" value="Luciferase-like_dom"/>
</dbReference>
<comment type="similarity">
    <text evidence="1">To bacterial alkanal monooxygenase alpha and beta chains.</text>
</comment>
<protein>
    <submittedName>
        <fullName evidence="3">MsnO8 family LLM class oxidoreductase</fullName>
        <ecNumber evidence="3">1.-.-.-</ecNumber>
    </submittedName>
</protein>
<dbReference type="AlphaFoldDB" id="A0A932ZUZ2"/>
<feature type="domain" description="Luciferase-like" evidence="2">
    <location>
        <begin position="4"/>
        <end position="123"/>
    </location>
</feature>
<dbReference type="InterPro" id="IPR019949">
    <property type="entry name" value="CmoO-like"/>
</dbReference>
<dbReference type="GO" id="GO:0016705">
    <property type="term" value="F:oxidoreductase activity, acting on paired donors, with incorporation or reduction of molecular oxygen"/>
    <property type="evidence" value="ECO:0007669"/>
    <property type="project" value="InterPro"/>
</dbReference>
<dbReference type="Gene3D" id="3.20.20.30">
    <property type="entry name" value="Luciferase-like domain"/>
    <property type="match status" value="1"/>
</dbReference>
<dbReference type="NCBIfam" id="TIGR03558">
    <property type="entry name" value="oxido_grp_1"/>
    <property type="match status" value="1"/>
</dbReference>
<dbReference type="Proteomes" id="UP000752292">
    <property type="component" value="Unassembled WGS sequence"/>
</dbReference>
<keyword evidence="3" id="KW-0560">Oxidoreductase</keyword>
<sequence length="145" mass="15466">MLRLSVLDQSPIRGGGTAAQALQETLLLAQAAERLGYHRYWVAEHHNSGGLAGTSPEILAGQIAARTRAMRVGSGGVMLSHYSAYKVAENFRVLEALYPGRIDLGIGRAPGSDRLTAAALAPDQSGFGYEDYPHKVADLLGYLTD</sequence>
<gene>
    <name evidence="3" type="ORF">HY618_06650</name>
</gene>
<dbReference type="EC" id="1.-.-.-" evidence="3"/>
<dbReference type="InterPro" id="IPR050766">
    <property type="entry name" value="Bact_Lucif_Oxidored"/>
</dbReference>
<dbReference type="SUPFAM" id="SSF51679">
    <property type="entry name" value="Bacterial luciferase-like"/>
    <property type="match status" value="1"/>
</dbReference>
<dbReference type="Pfam" id="PF00296">
    <property type="entry name" value="Bac_luciferase"/>
    <property type="match status" value="1"/>
</dbReference>
<organism evidence="3 4">
    <name type="scientific">Tectimicrobiota bacterium</name>
    <dbReference type="NCBI Taxonomy" id="2528274"/>
    <lineage>
        <taxon>Bacteria</taxon>
        <taxon>Pseudomonadati</taxon>
        <taxon>Nitrospinota/Tectimicrobiota group</taxon>
        <taxon>Candidatus Tectimicrobiota</taxon>
    </lineage>
</organism>
<feature type="non-terminal residue" evidence="3">
    <location>
        <position position="145"/>
    </location>
</feature>
<evidence type="ECO:0000256" key="1">
    <source>
        <dbReference type="ARBA" id="ARBA00007789"/>
    </source>
</evidence>
<accession>A0A932ZUZ2</accession>
<name>A0A932ZUZ2_UNCTE</name>
<dbReference type="EMBL" id="JACQRX010000290">
    <property type="protein sequence ID" value="MBI4252123.1"/>
    <property type="molecule type" value="Genomic_DNA"/>
</dbReference>
<dbReference type="InterPro" id="IPR036661">
    <property type="entry name" value="Luciferase-like_sf"/>
</dbReference>
<dbReference type="CDD" id="cd00347">
    <property type="entry name" value="Flavin_utilizing_monoxygenases"/>
    <property type="match status" value="1"/>
</dbReference>
<evidence type="ECO:0000313" key="3">
    <source>
        <dbReference type="EMBL" id="MBI4252123.1"/>
    </source>
</evidence>
<evidence type="ECO:0000313" key="4">
    <source>
        <dbReference type="Proteomes" id="UP000752292"/>
    </source>
</evidence>
<comment type="caution">
    <text evidence="3">The sequence shown here is derived from an EMBL/GenBank/DDBJ whole genome shotgun (WGS) entry which is preliminary data.</text>
</comment>
<dbReference type="PANTHER" id="PTHR30137:SF20">
    <property type="entry name" value="N-ACETYL-S-ALKYLCYSTEINE MONOOXYGENASE"/>
    <property type="match status" value="1"/>
</dbReference>
<dbReference type="GO" id="GO:0005829">
    <property type="term" value="C:cytosol"/>
    <property type="evidence" value="ECO:0007669"/>
    <property type="project" value="TreeGrafter"/>
</dbReference>
<evidence type="ECO:0000259" key="2">
    <source>
        <dbReference type="Pfam" id="PF00296"/>
    </source>
</evidence>
<proteinExistence type="predicted"/>
<dbReference type="PANTHER" id="PTHR30137">
    <property type="entry name" value="LUCIFERASE-LIKE MONOOXYGENASE"/>
    <property type="match status" value="1"/>
</dbReference>
<reference evidence="3" key="1">
    <citation type="submission" date="2020-07" db="EMBL/GenBank/DDBJ databases">
        <title>Huge and variable diversity of episymbiotic CPR bacteria and DPANN archaea in groundwater ecosystems.</title>
        <authorList>
            <person name="He C.Y."/>
            <person name="Keren R."/>
            <person name="Whittaker M."/>
            <person name="Farag I.F."/>
            <person name="Doudna J."/>
            <person name="Cate J.H.D."/>
            <person name="Banfield J.F."/>
        </authorList>
    </citation>
    <scope>NUCLEOTIDE SEQUENCE</scope>
    <source>
        <strain evidence="3">NC_groundwater_1370_Ag_S-0.2um_69_93</strain>
    </source>
</reference>